<evidence type="ECO:0000256" key="10">
    <source>
        <dbReference type="PROSITE-ProRule" id="PRU00125"/>
    </source>
</evidence>
<dbReference type="Gene3D" id="1.10.10.60">
    <property type="entry name" value="Homeodomain-like"/>
    <property type="match status" value="1"/>
</dbReference>
<evidence type="ECO:0000256" key="7">
    <source>
        <dbReference type="ARBA" id="ARBA00023155"/>
    </source>
</evidence>
<feature type="domain" description="LIM zinc-binding" evidence="13">
    <location>
        <begin position="86"/>
        <end position="148"/>
    </location>
</feature>
<keyword evidence="6 9" id="KW-0238">DNA-binding</keyword>
<keyword evidence="16" id="KW-1185">Reference proteome</keyword>
<evidence type="ECO:0000256" key="2">
    <source>
        <dbReference type="ARBA" id="ARBA00022723"/>
    </source>
</evidence>
<evidence type="ECO:0000259" key="13">
    <source>
        <dbReference type="PROSITE" id="PS50023"/>
    </source>
</evidence>
<evidence type="ECO:0000256" key="4">
    <source>
        <dbReference type="ARBA" id="ARBA00022833"/>
    </source>
</evidence>
<evidence type="ECO:0000256" key="1">
    <source>
        <dbReference type="ARBA" id="ARBA00004123"/>
    </source>
</evidence>
<dbReference type="PROSITE" id="PS00478">
    <property type="entry name" value="LIM_DOMAIN_1"/>
    <property type="match status" value="2"/>
</dbReference>
<dbReference type="GO" id="GO:0000981">
    <property type="term" value="F:DNA-binding transcription factor activity, RNA polymerase II-specific"/>
    <property type="evidence" value="ECO:0007669"/>
    <property type="project" value="InterPro"/>
</dbReference>
<evidence type="ECO:0000256" key="6">
    <source>
        <dbReference type="ARBA" id="ARBA00023125"/>
    </source>
</evidence>
<keyword evidence="8 9" id="KW-0539">Nucleus</keyword>
<dbReference type="EMBL" id="UYJE01008389">
    <property type="protein sequence ID" value="VDI63561.1"/>
    <property type="molecule type" value="Genomic_DNA"/>
</dbReference>
<feature type="region of interest" description="Disordered" evidence="12">
    <location>
        <begin position="217"/>
        <end position="238"/>
    </location>
</feature>
<evidence type="ECO:0000313" key="16">
    <source>
        <dbReference type="Proteomes" id="UP000596742"/>
    </source>
</evidence>
<dbReference type="InterPro" id="IPR050453">
    <property type="entry name" value="LIM_Homeobox_TF"/>
</dbReference>
<dbReference type="GO" id="GO:0046872">
    <property type="term" value="F:metal ion binding"/>
    <property type="evidence" value="ECO:0007669"/>
    <property type="project" value="UniProtKB-KW"/>
</dbReference>
<dbReference type="Proteomes" id="UP000596742">
    <property type="component" value="Unassembled WGS sequence"/>
</dbReference>
<evidence type="ECO:0000256" key="8">
    <source>
        <dbReference type="ARBA" id="ARBA00023242"/>
    </source>
</evidence>
<name>A0A8B6GGH7_MYTGA</name>
<sequence>MEYSSPNTSDTASDPENIDSWKGGVPGCARCGNIIYDKSLLRIHDKVWHPSCLQCSMCEKPLGNSCYGNGSNLLCYEDYIRSHSFRCSSCKLVLSDNEYVQRVQKNVYHQTCFKCVVCYRPLQTGEQFYLSDDNKLVCGDDYRALRTNDSQDDSDSECSTGSGKRHRTSISPQQLKCLTKAYSKNPKPTREARRRLSRDLCLDYRVIQVWFQNKRAKDKKSSPHNHAVETSYDEPEVHNGRFSQDISRIPSQPVFHERLYNQSAGRMNSNDWLTTVLAHDSVPPNIDLSPVDIINGEILHKRRTESDIDNRHSSDPRSRINCKWQNIG</sequence>
<evidence type="ECO:0000256" key="12">
    <source>
        <dbReference type="SAM" id="MobiDB-lite"/>
    </source>
</evidence>
<dbReference type="AlphaFoldDB" id="A0A8B6GGH7"/>
<dbReference type="InterPro" id="IPR009057">
    <property type="entry name" value="Homeodomain-like_sf"/>
</dbReference>
<dbReference type="PANTHER" id="PTHR24208:SF128">
    <property type="entry name" value="LIM3, ISOFORM G"/>
    <property type="match status" value="1"/>
</dbReference>
<dbReference type="InterPro" id="IPR017970">
    <property type="entry name" value="Homeobox_CS"/>
</dbReference>
<comment type="subcellular location">
    <subcellularLocation>
        <location evidence="1 9 11">Nucleus</location>
    </subcellularLocation>
</comment>
<feature type="DNA-binding region" description="Homeobox" evidence="9">
    <location>
        <begin position="163"/>
        <end position="222"/>
    </location>
</feature>
<keyword evidence="5 10" id="KW-0440">LIM domain</keyword>
<dbReference type="PROSITE" id="PS50071">
    <property type="entry name" value="HOMEOBOX_2"/>
    <property type="match status" value="1"/>
</dbReference>
<dbReference type="Pfam" id="PF00412">
    <property type="entry name" value="LIM"/>
    <property type="match status" value="2"/>
</dbReference>
<feature type="domain" description="LIM zinc-binding" evidence="13">
    <location>
        <begin position="26"/>
        <end position="85"/>
    </location>
</feature>
<evidence type="ECO:0000313" key="15">
    <source>
        <dbReference type="EMBL" id="VDI63561.1"/>
    </source>
</evidence>
<dbReference type="InterPro" id="IPR001356">
    <property type="entry name" value="HD"/>
</dbReference>
<keyword evidence="3" id="KW-0677">Repeat</keyword>
<dbReference type="GO" id="GO:0030182">
    <property type="term" value="P:neuron differentiation"/>
    <property type="evidence" value="ECO:0007669"/>
    <property type="project" value="TreeGrafter"/>
</dbReference>
<dbReference type="SUPFAM" id="SSF46689">
    <property type="entry name" value="Homeodomain-like"/>
    <property type="match status" value="1"/>
</dbReference>
<keyword evidence="2 10" id="KW-0479">Metal-binding</keyword>
<dbReference type="GO" id="GO:0005634">
    <property type="term" value="C:nucleus"/>
    <property type="evidence" value="ECO:0007669"/>
    <property type="project" value="UniProtKB-SubCell"/>
</dbReference>
<gene>
    <name evidence="15" type="ORF">MGAL_10B093677</name>
</gene>
<dbReference type="SMART" id="SM00389">
    <property type="entry name" value="HOX"/>
    <property type="match status" value="1"/>
</dbReference>
<accession>A0A8B6GGH7</accession>
<evidence type="ECO:0000259" key="14">
    <source>
        <dbReference type="PROSITE" id="PS50071"/>
    </source>
</evidence>
<evidence type="ECO:0000256" key="3">
    <source>
        <dbReference type="ARBA" id="ARBA00022737"/>
    </source>
</evidence>
<evidence type="ECO:0000256" key="9">
    <source>
        <dbReference type="PROSITE-ProRule" id="PRU00108"/>
    </source>
</evidence>
<keyword evidence="4 10" id="KW-0862">Zinc</keyword>
<evidence type="ECO:0000256" key="11">
    <source>
        <dbReference type="RuleBase" id="RU000682"/>
    </source>
</evidence>
<reference evidence="15" key="1">
    <citation type="submission" date="2018-11" db="EMBL/GenBank/DDBJ databases">
        <authorList>
            <person name="Alioto T."/>
            <person name="Alioto T."/>
        </authorList>
    </citation>
    <scope>NUCLEOTIDE SEQUENCE</scope>
</reference>
<dbReference type="Gene3D" id="2.10.110.10">
    <property type="entry name" value="Cysteine Rich Protein"/>
    <property type="match status" value="2"/>
</dbReference>
<dbReference type="SUPFAM" id="SSF57716">
    <property type="entry name" value="Glucocorticoid receptor-like (DNA-binding domain)"/>
    <property type="match status" value="2"/>
</dbReference>
<dbReference type="SMART" id="SM00132">
    <property type="entry name" value="LIM"/>
    <property type="match status" value="2"/>
</dbReference>
<dbReference type="PROSITE" id="PS50023">
    <property type="entry name" value="LIM_DOMAIN_2"/>
    <property type="match status" value="2"/>
</dbReference>
<protein>
    <submittedName>
        <fullName evidence="15">LIM homeobox protein 3/4</fullName>
    </submittedName>
</protein>
<feature type="domain" description="Homeobox" evidence="14">
    <location>
        <begin position="161"/>
        <end position="221"/>
    </location>
</feature>
<dbReference type="GO" id="GO:0000977">
    <property type="term" value="F:RNA polymerase II transcription regulatory region sequence-specific DNA binding"/>
    <property type="evidence" value="ECO:0007669"/>
    <property type="project" value="TreeGrafter"/>
</dbReference>
<dbReference type="PROSITE" id="PS00027">
    <property type="entry name" value="HOMEOBOX_1"/>
    <property type="match status" value="1"/>
</dbReference>
<comment type="caution">
    <text evidence="15">The sequence shown here is derived from an EMBL/GenBank/DDBJ whole genome shotgun (WGS) entry which is preliminary data.</text>
</comment>
<dbReference type="OrthoDB" id="10068367at2759"/>
<feature type="region of interest" description="Disordered" evidence="12">
    <location>
        <begin position="148"/>
        <end position="170"/>
    </location>
</feature>
<organism evidence="15 16">
    <name type="scientific">Mytilus galloprovincialis</name>
    <name type="common">Mediterranean mussel</name>
    <dbReference type="NCBI Taxonomy" id="29158"/>
    <lineage>
        <taxon>Eukaryota</taxon>
        <taxon>Metazoa</taxon>
        <taxon>Spiralia</taxon>
        <taxon>Lophotrochozoa</taxon>
        <taxon>Mollusca</taxon>
        <taxon>Bivalvia</taxon>
        <taxon>Autobranchia</taxon>
        <taxon>Pteriomorphia</taxon>
        <taxon>Mytilida</taxon>
        <taxon>Mytiloidea</taxon>
        <taxon>Mytilidae</taxon>
        <taxon>Mytilinae</taxon>
        <taxon>Mytilus</taxon>
    </lineage>
</organism>
<evidence type="ECO:0000256" key="5">
    <source>
        <dbReference type="ARBA" id="ARBA00023038"/>
    </source>
</evidence>
<dbReference type="PANTHER" id="PTHR24208">
    <property type="entry name" value="LIM/HOMEOBOX PROTEIN LHX"/>
    <property type="match status" value="1"/>
</dbReference>
<dbReference type="CDD" id="cd00086">
    <property type="entry name" value="homeodomain"/>
    <property type="match status" value="1"/>
</dbReference>
<proteinExistence type="predicted"/>
<dbReference type="Pfam" id="PF00046">
    <property type="entry name" value="Homeodomain"/>
    <property type="match status" value="1"/>
</dbReference>
<keyword evidence="7 9" id="KW-0371">Homeobox</keyword>
<dbReference type="InterPro" id="IPR001781">
    <property type="entry name" value="Znf_LIM"/>
</dbReference>